<sequence>RPPADAARAPAPPGADGGDDRQRGPGGADPARVARGLCRAAVRLDSPLLDGLLASAVADHGLVPAWEYVMTPALRAIGRRWAASGDAAAERYVEAEQLLSWHISCALRRPRPARNAPDGGAAAHDRPVLLACAPGEGHTLALEALAAALGERGTPVRMFGAAVPAGALTEAVRRTGPCGVVLWSQTRPTADRSLPGRVHATTWGIKGARTRPAVLVAGPGWSRTRPAEGVHRPKGLAHALELIGAVRGG</sequence>
<protein>
    <submittedName>
        <fullName evidence="2">Transcriptional regulator</fullName>
    </submittedName>
</protein>
<feature type="region of interest" description="Disordered" evidence="1">
    <location>
        <begin position="1"/>
        <end position="31"/>
    </location>
</feature>
<comment type="caution">
    <text evidence="2">The sequence shown here is derived from an EMBL/GenBank/DDBJ whole genome shotgun (WGS) entry which is preliminary data.</text>
</comment>
<dbReference type="Gene3D" id="1.10.1240.10">
    <property type="entry name" value="Methionine synthase domain"/>
    <property type="match status" value="1"/>
</dbReference>
<evidence type="ECO:0000313" key="3">
    <source>
        <dbReference type="Proteomes" id="UP001598448"/>
    </source>
</evidence>
<dbReference type="InterPro" id="IPR036724">
    <property type="entry name" value="Cobalamin-bd_sf"/>
</dbReference>
<dbReference type="Gene3D" id="3.40.50.280">
    <property type="entry name" value="Cobalamin-binding domain"/>
    <property type="match status" value="1"/>
</dbReference>
<gene>
    <name evidence="2" type="ORF">ACFWJN_23400</name>
</gene>
<keyword evidence="3" id="KW-1185">Reference proteome</keyword>
<accession>A0ABW6FSJ7</accession>
<dbReference type="Proteomes" id="UP001598448">
    <property type="component" value="Unassembled WGS sequence"/>
</dbReference>
<dbReference type="RefSeq" id="WP_386717970.1">
    <property type="nucleotide sequence ID" value="NZ_JBHXIJ010000195.1"/>
</dbReference>
<dbReference type="SUPFAM" id="SSF52242">
    <property type="entry name" value="Cobalamin (vitamin B12)-binding domain"/>
    <property type="match status" value="1"/>
</dbReference>
<evidence type="ECO:0000313" key="2">
    <source>
        <dbReference type="EMBL" id="MFD5101889.1"/>
    </source>
</evidence>
<feature type="non-terminal residue" evidence="2">
    <location>
        <position position="1"/>
    </location>
</feature>
<dbReference type="EMBL" id="JBHXIJ010000195">
    <property type="protein sequence ID" value="MFD5101889.1"/>
    <property type="molecule type" value="Genomic_DNA"/>
</dbReference>
<name>A0ABW6FSJ7_9ACTN</name>
<dbReference type="InterPro" id="IPR036594">
    <property type="entry name" value="Meth_synthase_dom"/>
</dbReference>
<reference evidence="2 3" key="1">
    <citation type="submission" date="2024-09" db="EMBL/GenBank/DDBJ databases">
        <title>The Natural Products Discovery Center: Release of the First 8490 Sequenced Strains for Exploring Actinobacteria Biosynthetic Diversity.</title>
        <authorList>
            <person name="Kalkreuter E."/>
            <person name="Kautsar S.A."/>
            <person name="Yang D."/>
            <person name="Bader C.D."/>
            <person name="Teijaro C.N."/>
            <person name="Fluegel L."/>
            <person name="Davis C.M."/>
            <person name="Simpson J.R."/>
            <person name="Lauterbach L."/>
            <person name="Steele A.D."/>
            <person name="Gui C."/>
            <person name="Meng S."/>
            <person name="Li G."/>
            <person name="Viehrig K."/>
            <person name="Ye F."/>
            <person name="Su P."/>
            <person name="Kiefer A.F."/>
            <person name="Nichols A."/>
            <person name="Cepeda A.J."/>
            <person name="Yan W."/>
            <person name="Fan B."/>
            <person name="Jiang Y."/>
            <person name="Adhikari A."/>
            <person name="Zheng C.-J."/>
            <person name="Schuster L."/>
            <person name="Cowan T.M."/>
            <person name="Smanski M.J."/>
            <person name="Chevrette M.G."/>
            <person name="De Carvalho L.P.S."/>
            <person name="Shen B."/>
        </authorList>
    </citation>
    <scope>NUCLEOTIDE SEQUENCE [LARGE SCALE GENOMIC DNA]</scope>
    <source>
        <strain evidence="2 3">NPDC058348</strain>
    </source>
</reference>
<proteinExistence type="predicted"/>
<organism evidence="2 3">
    <name type="scientific">Streptomyces albidochromogenes</name>
    <dbReference type="NCBI Taxonomy" id="329524"/>
    <lineage>
        <taxon>Bacteria</taxon>
        <taxon>Bacillati</taxon>
        <taxon>Actinomycetota</taxon>
        <taxon>Actinomycetes</taxon>
        <taxon>Kitasatosporales</taxon>
        <taxon>Streptomycetaceae</taxon>
        <taxon>Streptomyces</taxon>
    </lineage>
</organism>
<evidence type="ECO:0000256" key="1">
    <source>
        <dbReference type="SAM" id="MobiDB-lite"/>
    </source>
</evidence>